<dbReference type="EC" id="3.1.3.85" evidence="4"/>
<dbReference type="InterPro" id="IPR029033">
    <property type="entry name" value="His_PPase_superfam"/>
</dbReference>
<dbReference type="Proteomes" id="UP000679307">
    <property type="component" value="Chromosome"/>
</dbReference>
<accession>A0ABX8EG12</accession>
<evidence type="ECO:0000256" key="1">
    <source>
        <dbReference type="ARBA" id="ARBA00023152"/>
    </source>
</evidence>
<keyword evidence="5" id="KW-1185">Reference proteome</keyword>
<dbReference type="RefSeq" id="WP_214058731.1">
    <property type="nucleotide sequence ID" value="NZ_CP075371.1"/>
</dbReference>
<dbReference type="Gene3D" id="3.40.50.1240">
    <property type="entry name" value="Phosphoglycerate mutase-like"/>
    <property type="match status" value="1"/>
</dbReference>
<evidence type="ECO:0000256" key="3">
    <source>
        <dbReference type="SAM" id="MobiDB-lite"/>
    </source>
</evidence>
<dbReference type="SUPFAM" id="SSF53254">
    <property type="entry name" value="Phosphoglycerate mutase-like"/>
    <property type="match status" value="1"/>
</dbReference>
<feature type="region of interest" description="Disordered" evidence="3">
    <location>
        <begin position="176"/>
        <end position="195"/>
    </location>
</feature>
<keyword evidence="1" id="KW-0324">Glycolysis</keyword>
<dbReference type="PANTHER" id="PTHR48100">
    <property type="entry name" value="BROAD-SPECIFICITY PHOSPHATASE YOR283W-RELATED"/>
    <property type="match status" value="1"/>
</dbReference>
<evidence type="ECO:0000313" key="5">
    <source>
        <dbReference type="Proteomes" id="UP000679307"/>
    </source>
</evidence>
<dbReference type="EMBL" id="CP075371">
    <property type="protein sequence ID" value="QVT79256.1"/>
    <property type="molecule type" value="Genomic_DNA"/>
</dbReference>
<keyword evidence="4" id="KW-0378">Hydrolase</keyword>
<evidence type="ECO:0000256" key="2">
    <source>
        <dbReference type="ARBA" id="ARBA00023235"/>
    </source>
</evidence>
<dbReference type="InterPro" id="IPR050275">
    <property type="entry name" value="PGM_Phosphatase"/>
</dbReference>
<dbReference type="PANTHER" id="PTHR48100:SF1">
    <property type="entry name" value="HISTIDINE PHOSPHATASE FAMILY PROTEIN-RELATED"/>
    <property type="match status" value="1"/>
</dbReference>
<organism evidence="4 5">
    <name type="scientific">Nocardioides aquaticus</name>
    <dbReference type="NCBI Taxonomy" id="160826"/>
    <lineage>
        <taxon>Bacteria</taxon>
        <taxon>Bacillati</taxon>
        <taxon>Actinomycetota</taxon>
        <taxon>Actinomycetes</taxon>
        <taxon>Propionibacteriales</taxon>
        <taxon>Nocardioidaceae</taxon>
        <taxon>Nocardioides</taxon>
    </lineage>
</organism>
<dbReference type="Pfam" id="PF00300">
    <property type="entry name" value="His_Phos_1"/>
    <property type="match status" value="1"/>
</dbReference>
<dbReference type="CDD" id="cd07067">
    <property type="entry name" value="HP_PGM_like"/>
    <property type="match status" value="1"/>
</dbReference>
<keyword evidence="2" id="KW-0413">Isomerase</keyword>
<reference evidence="4 5" key="1">
    <citation type="submission" date="2021-05" db="EMBL/GenBank/DDBJ databases">
        <title>Complete genome of Nocardioides aquaticus KCTC 9944T isolated from meromictic and hypersaline Ekho Lake, Antarctica.</title>
        <authorList>
            <person name="Hwang K."/>
            <person name="Kim K.M."/>
            <person name="Choe H."/>
        </authorList>
    </citation>
    <scope>NUCLEOTIDE SEQUENCE [LARGE SCALE GENOMIC DNA]</scope>
    <source>
        <strain evidence="4 5">KCTC 9944</strain>
    </source>
</reference>
<sequence>MELLLVRHGESTWNVAGRMQGQTASPVLTDRGRRQAGDVGARLLALGAARLLTSDLVRARQTAAIIGRTLRLEPETDPLLRERHYGTWQGRNSAEAIRATRSLLDHERVPGGESLVDVRQRWATLVTALGDIPEPVVLVTHGNVIVEAAGGPIPENGSVTRLLLDIWTHTLTPVDRSSDASPFLSHSARDGERGG</sequence>
<evidence type="ECO:0000313" key="4">
    <source>
        <dbReference type="EMBL" id="QVT79256.1"/>
    </source>
</evidence>
<proteinExistence type="predicted"/>
<dbReference type="PROSITE" id="PS00175">
    <property type="entry name" value="PG_MUTASE"/>
    <property type="match status" value="1"/>
</dbReference>
<gene>
    <name evidence="4" type="primary">gpgP_1</name>
    <name evidence="4" type="ORF">ENKNEFLB_01637</name>
</gene>
<protein>
    <submittedName>
        <fullName evidence="4">Glucosyl-3-phosphoglycerate phosphatase</fullName>
        <ecNumber evidence="4">3.1.3.85</ecNumber>
    </submittedName>
</protein>
<dbReference type="SMART" id="SM00855">
    <property type="entry name" value="PGAM"/>
    <property type="match status" value="1"/>
</dbReference>
<name>A0ABX8EG12_9ACTN</name>
<dbReference type="GO" id="GO:0016787">
    <property type="term" value="F:hydrolase activity"/>
    <property type="evidence" value="ECO:0007669"/>
    <property type="project" value="UniProtKB-KW"/>
</dbReference>
<dbReference type="InterPro" id="IPR001345">
    <property type="entry name" value="PG/BPGM_mutase_AS"/>
</dbReference>
<dbReference type="InterPro" id="IPR013078">
    <property type="entry name" value="His_Pase_superF_clade-1"/>
</dbReference>